<dbReference type="OMA" id="QHIMNQA"/>
<dbReference type="InterPro" id="IPR054708">
    <property type="entry name" value="MTPAP-like_central"/>
</dbReference>
<dbReference type="GO" id="GO:0031499">
    <property type="term" value="C:TRAMP complex"/>
    <property type="evidence" value="ECO:0007669"/>
    <property type="project" value="TreeGrafter"/>
</dbReference>
<dbReference type="Proteomes" id="UP000688137">
    <property type="component" value="Unassembled WGS sequence"/>
</dbReference>
<dbReference type="GO" id="GO:0005730">
    <property type="term" value="C:nucleolus"/>
    <property type="evidence" value="ECO:0007669"/>
    <property type="project" value="TreeGrafter"/>
</dbReference>
<dbReference type="Pfam" id="PF22600">
    <property type="entry name" value="MTPAP-like_central"/>
    <property type="match status" value="1"/>
</dbReference>
<sequence length="618" mass="71962">MNQDQINSFELVDKQDTTQDEIHYNECYIEQSVNPCQEIGINVQVSGKSYEIQNDILEWNLVEKDNQILKDKKIIDINNNTQNDLDDTWVVITKTKKYKKKSNRKLTTSQDNQSKQQKSPQKPIPPTITEQSVKSNAHDIVLFQNQKNNPQEIETIKQKIFIANTEKILKSENQEIDNRSQQNFLKEDQISLTQLGQVNSTKQSQQFIQIMDLNLKIPQECNKLFKRNTNVNHHLDDQNSPFKQIIKEDQIDQHIMNQARALMIKKLDMDMREFNDIILGQNQQILKLRRIIYDRLQFVINYLFRDFNSQVRLFGSCATGLALPESDIDIGITGFEMCSTQQLYIPIQKLTEFLQKMRWVNNIVVITSSAMPLIKLQVDPIISFVQSSLPIGLPYIDLIINPDENITRQIFSVDISFIQYSGPKQNQHLGLISTELTLQWLSFYSELRAIVLLFKSLLKKRGLNDQFKGGMSSFCIIQMVLAFLECFYHQNQASSIGYTTYNFLKFYGTEFDPKTTGISYKGFNENPFYDLNEFDDQSEITIVSPITNEIISSATSFVLTILQDLKALYQATENEVIFFYEKLKYNKKKKGKKEERNLFQKELNKLRPLFSTTVYNKT</sequence>
<feature type="compositionally biased region" description="Low complexity" evidence="1">
    <location>
        <begin position="105"/>
        <end position="121"/>
    </location>
</feature>
<dbReference type="GO" id="GO:0043634">
    <property type="term" value="P:polyadenylation-dependent ncRNA catabolic process"/>
    <property type="evidence" value="ECO:0007669"/>
    <property type="project" value="TreeGrafter"/>
</dbReference>
<reference evidence="3" key="1">
    <citation type="submission" date="2021-01" db="EMBL/GenBank/DDBJ databases">
        <authorList>
            <consortium name="Genoscope - CEA"/>
            <person name="William W."/>
        </authorList>
    </citation>
    <scope>NUCLEOTIDE SEQUENCE</scope>
</reference>
<evidence type="ECO:0000259" key="2">
    <source>
        <dbReference type="Pfam" id="PF22600"/>
    </source>
</evidence>
<organism evidence="3 4">
    <name type="scientific">Paramecium primaurelia</name>
    <dbReference type="NCBI Taxonomy" id="5886"/>
    <lineage>
        <taxon>Eukaryota</taxon>
        <taxon>Sar</taxon>
        <taxon>Alveolata</taxon>
        <taxon>Ciliophora</taxon>
        <taxon>Intramacronucleata</taxon>
        <taxon>Oligohymenophorea</taxon>
        <taxon>Peniculida</taxon>
        <taxon>Parameciidae</taxon>
        <taxon>Paramecium</taxon>
    </lineage>
</organism>
<dbReference type="CDD" id="cd05402">
    <property type="entry name" value="NT_PAP_TUTase"/>
    <property type="match status" value="1"/>
</dbReference>
<feature type="region of interest" description="Disordered" evidence="1">
    <location>
        <begin position="101"/>
        <end position="131"/>
    </location>
</feature>
<dbReference type="GO" id="GO:0031123">
    <property type="term" value="P:RNA 3'-end processing"/>
    <property type="evidence" value="ECO:0007669"/>
    <property type="project" value="TreeGrafter"/>
</dbReference>
<comment type="caution">
    <text evidence="3">The sequence shown here is derived from an EMBL/GenBank/DDBJ whole genome shotgun (WGS) entry which is preliminary data.</text>
</comment>
<accession>A0A8S1KQE6</accession>
<evidence type="ECO:0000313" key="3">
    <source>
        <dbReference type="EMBL" id="CAD8057127.1"/>
    </source>
</evidence>
<name>A0A8S1KQE6_PARPR</name>
<evidence type="ECO:0000256" key="1">
    <source>
        <dbReference type="SAM" id="MobiDB-lite"/>
    </source>
</evidence>
<dbReference type="PANTHER" id="PTHR23092">
    <property type="entry name" value="POLY(A) RNA POLYMERASE"/>
    <property type="match status" value="1"/>
</dbReference>
<protein>
    <recommendedName>
        <fullName evidence="2">Poly(A) RNA polymerase mitochondrial-like central palm domain-containing protein</fullName>
    </recommendedName>
</protein>
<feature type="domain" description="Poly(A) RNA polymerase mitochondrial-like central palm" evidence="2">
    <location>
        <begin position="279"/>
        <end position="377"/>
    </location>
</feature>
<dbReference type="GO" id="GO:1990817">
    <property type="term" value="F:poly(A) RNA polymerase activity"/>
    <property type="evidence" value="ECO:0007669"/>
    <property type="project" value="InterPro"/>
</dbReference>
<dbReference type="AlphaFoldDB" id="A0A8S1KQE6"/>
<dbReference type="GO" id="GO:0003729">
    <property type="term" value="F:mRNA binding"/>
    <property type="evidence" value="ECO:0007669"/>
    <property type="project" value="TreeGrafter"/>
</dbReference>
<dbReference type="InterPro" id="IPR045862">
    <property type="entry name" value="Trf4-like"/>
</dbReference>
<keyword evidence="4" id="KW-1185">Reference proteome</keyword>
<gene>
    <name evidence="3" type="ORF">PPRIM_AZ9-3.1.T0250278</name>
</gene>
<dbReference type="PANTHER" id="PTHR23092:SF48">
    <property type="entry name" value="NUCLEOTIDYLTRANSFERASE FAMILY PROTEIN"/>
    <property type="match status" value="1"/>
</dbReference>
<proteinExistence type="predicted"/>
<evidence type="ECO:0000313" key="4">
    <source>
        <dbReference type="Proteomes" id="UP000688137"/>
    </source>
</evidence>
<dbReference type="EMBL" id="CAJJDM010000023">
    <property type="protein sequence ID" value="CAD8057127.1"/>
    <property type="molecule type" value="Genomic_DNA"/>
</dbReference>